<comment type="function">
    <text evidence="2">Removal of H(2)O(2), oxidation of toxic reductants, biosynthesis and degradation of lignin, suberization, auxin catabolism, response to environmental stresses such as wounding, pathogen attack and oxidative stress. These functions might be dependent on each isozyme/isoform in each plant tissue.</text>
</comment>
<dbReference type="Gene3D" id="1.10.420.10">
    <property type="entry name" value="Peroxidase, domain 2"/>
    <property type="match status" value="1"/>
</dbReference>
<dbReference type="GO" id="GO:0042744">
    <property type="term" value="P:hydrogen peroxide catabolic process"/>
    <property type="evidence" value="ECO:0007669"/>
    <property type="project" value="UniProtKB-KW"/>
</dbReference>
<evidence type="ECO:0000313" key="21">
    <source>
        <dbReference type="Proteomes" id="UP000317650"/>
    </source>
</evidence>
<dbReference type="PROSITE" id="PS50873">
    <property type="entry name" value="PEROXIDASE_4"/>
    <property type="match status" value="1"/>
</dbReference>
<keyword evidence="9 18" id="KW-0560">Oxidoreductase</keyword>
<dbReference type="SUPFAM" id="SSF48113">
    <property type="entry name" value="Heme-dependent peroxidases"/>
    <property type="match status" value="1"/>
</dbReference>
<keyword evidence="18" id="KW-0964">Secreted</keyword>
<feature type="binding site" evidence="15">
    <location>
        <position position="81"/>
    </location>
    <ligand>
        <name>Ca(2+)</name>
        <dbReference type="ChEBI" id="CHEBI:29108"/>
        <label>1</label>
    </ligand>
</feature>
<feature type="disulfide bond" evidence="17">
    <location>
        <begin position="42"/>
        <end position="118"/>
    </location>
</feature>
<dbReference type="InterPro" id="IPR002016">
    <property type="entry name" value="Haem_peroxidase"/>
</dbReference>
<feature type="domain" description="Plant heme peroxidase family profile" evidence="19">
    <location>
        <begin position="32"/>
        <end position="330"/>
    </location>
</feature>
<dbReference type="EC" id="1.11.1.7" evidence="4 18"/>
<dbReference type="STRING" id="52838.A0A4S8K912"/>
<feature type="binding site" evidence="15">
    <location>
        <position position="258"/>
    </location>
    <ligand>
        <name>Ca(2+)</name>
        <dbReference type="ChEBI" id="CHEBI:29108"/>
        <label>2</label>
    </ligand>
</feature>
<keyword evidence="5 18" id="KW-0575">Peroxidase</keyword>
<protein>
    <recommendedName>
        <fullName evidence="4 18">Peroxidase</fullName>
        <ecNumber evidence="4 18">1.11.1.7</ecNumber>
    </recommendedName>
</protein>
<reference evidence="20 21" key="1">
    <citation type="journal article" date="2019" name="Nat. Plants">
        <title>Genome sequencing of Musa balbisiana reveals subgenome evolution and function divergence in polyploid bananas.</title>
        <authorList>
            <person name="Yao X."/>
        </authorList>
    </citation>
    <scope>NUCLEOTIDE SEQUENCE [LARGE SCALE GENOMIC DNA]</scope>
    <source>
        <strain evidence="21">cv. DH-PKW</strain>
        <tissue evidence="20">Leaves</tissue>
    </source>
</reference>
<keyword evidence="18" id="KW-0732">Signal</keyword>
<dbReference type="GO" id="GO:0005576">
    <property type="term" value="C:extracellular region"/>
    <property type="evidence" value="ECO:0007669"/>
    <property type="project" value="UniProtKB-SubCell"/>
</dbReference>
<evidence type="ECO:0000256" key="5">
    <source>
        <dbReference type="ARBA" id="ARBA00022559"/>
    </source>
</evidence>
<evidence type="ECO:0000256" key="4">
    <source>
        <dbReference type="ARBA" id="ARBA00012313"/>
    </source>
</evidence>
<evidence type="ECO:0000256" key="13">
    <source>
        <dbReference type="ARBA" id="ARBA00023324"/>
    </source>
</evidence>
<evidence type="ECO:0000256" key="15">
    <source>
        <dbReference type="PIRSR" id="PIRSR600823-3"/>
    </source>
</evidence>
<comment type="cofactor">
    <cofactor evidence="15 18">
        <name>Ca(2+)</name>
        <dbReference type="ChEBI" id="CHEBI:29108"/>
    </cofactor>
    <text evidence="15 18">Binds 2 calcium ions per subunit.</text>
</comment>
<dbReference type="PRINTS" id="PR00461">
    <property type="entry name" value="PLPEROXIDASE"/>
</dbReference>
<dbReference type="Gene3D" id="1.10.520.10">
    <property type="match status" value="1"/>
</dbReference>
<evidence type="ECO:0000256" key="12">
    <source>
        <dbReference type="ARBA" id="ARBA00023283"/>
    </source>
</evidence>
<feature type="binding site" evidence="15">
    <location>
        <position position="74"/>
    </location>
    <ligand>
        <name>Ca(2+)</name>
        <dbReference type="ChEBI" id="CHEBI:29108"/>
        <label>1</label>
    </ligand>
</feature>
<evidence type="ECO:0000256" key="10">
    <source>
        <dbReference type="ARBA" id="ARBA00023004"/>
    </source>
</evidence>
<comment type="catalytic activity">
    <reaction evidence="1 18">
        <text>2 a phenolic donor + H2O2 = 2 a phenolic radical donor + 2 H2O</text>
        <dbReference type="Rhea" id="RHEA:56136"/>
        <dbReference type="ChEBI" id="CHEBI:15377"/>
        <dbReference type="ChEBI" id="CHEBI:16240"/>
        <dbReference type="ChEBI" id="CHEBI:139520"/>
        <dbReference type="ChEBI" id="CHEBI:139521"/>
        <dbReference type="EC" id="1.11.1.7"/>
    </reaction>
</comment>
<comment type="subcellular location">
    <subcellularLocation>
        <location evidence="18">Secreted</location>
    </subcellularLocation>
</comment>
<feature type="binding site" evidence="15">
    <location>
        <position position="197"/>
    </location>
    <ligand>
        <name>Ca(2+)</name>
        <dbReference type="ChEBI" id="CHEBI:29108"/>
        <label>2</label>
    </ligand>
</feature>
<comment type="caution">
    <text evidence="20">The sequence shown here is derived from an EMBL/GenBank/DDBJ whole genome shotgun (WGS) entry which is preliminary data.</text>
</comment>
<dbReference type="AlphaFoldDB" id="A0A4S8K912"/>
<evidence type="ECO:0000256" key="7">
    <source>
        <dbReference type="ARBA" id="ARBA00022723"/>
    </source>
</evidence>
<feature type="chain" id="PRO_5020954031" description="Peroxidase" evidence="18">
    <location>
        <begin position="32"/>
        <end position="331"/>
    </location>
</feature>
<feature type="signal peptide" evidence="18">
    <location>
        <begin position="1"/>
        <end position="31"/>
    </location>
</feature>
<evidence type="ECO:0000256" key="9">
    <source>
        <dbReference type="ARBA" id="ARBA00023002"/>
    </source>
</evidence>
<evidence type="ECO:0000256" key="6">
    <source>
        <dbReference type="ARBA" id="ARBA00022617"/>
    </source>
</evidence>
<feature type="binding site" evidence="15">
    <location>
        <position position="79"/>
    </location>
    <ligand>
        <name>Ca(2+)</name>
        <dbReference type="ChEBI" id="CHEBI:29108"/>
        <label>1</label>
    </ligand>
</feature>
<name>A0A4S8K912_MUSBA</name>
<evidence type="ECO:0000313" key="20">
    <source>
        <dbReference type="EMBL" id="THU71487.1"/>
    </source>
</evidence>
<dbReference type="GO" id="GO:0020037">
    <property type="term" value="F:heme binding"/>
    <property type="evidence" value="ECO:0007669"/>
    <property type="project" value="UniProtKB-UniRule"/>
</dbReference>
<dbReference type="PANTHER" id="PTHR31517:SF17">
    <property type="entry name" value="PEROXIDASE 6"/>
    <property type="match status" value="1"/>
</dbReference>
<feature type="site" description="Transition state stabilizer" evidence="16">
    <location>
        <position position="69"/>
    </location>
</feature>
<feature type="binding site" evidence="15">
    <location>
        <position position="77"/>
    </location>
    <ligand>
        <name>Ca(2+)</name>
        <dbReference type="ChEBI" id="CHEBI:29108"/>
        <label>1</label>
    </ligand>
</feature>
<dbReference type="EMBL" id="PYDT01000001">
    <property type="protein sequence ID" value="THU71487.1"/>
    <property type="molecule type" value="Genomic_DNA"/>
</dbReference>
<dbReference type="GO" id="GO:0140825">
    <property type="term" value="F:lactoperoxidase activity"/>
    <property type="evidence" value="ECO:0007669"/>
    <property type="project" value="UniProtKB-EC"/>
</dbReference>
<feature type="disulfide bond" evidence="17">
    <location>
        <begin position="203"/>
        <end position="237"/>
    </location>
</feature>
<dbReference type="PANTHER" id="PTHR31517">
    <property type="match status" value="1"/>
</dbReference>
<sequence>MDPKLVRLPTFILVSTFTLLLLPFFSPPVASQLSSGFYSSSCPDVELLVKNTVRSAYELDSTIPAKLLRLVFHDCIVQGCDGSVLVEGNGTERSDPANKSLGGFYVVESAKRLLEFWCPGTVSCADILVLAARDAVELTGGPSVVVPLGRRDGAVSSAASVRPNMVDTTFTVDQLAQRFSSKGLSMDDLVILSGAHTIGSAHCTAFSDRFNQLSDGTMAPADGSLDKNYAMQLASKCPAGASDSVTTSNDPVTPSLFDNQYYGNLLAKKGLLQSDSVLVADARTKSTVEALSRSQDAFFASWAKSFVKLSTIGVKTGNEGAIRFLCASATG</sequence>
<evidence type="ECO:0000256" key="2">
    <source>
        <dbReference type="ARBA" id="ARBA00002322"/>
    </source>
</evidence>
<feature type="binding site" evidence="15">
    <location>
        <position position="250"/>
    </location>
    <ligand>
        <name>Ca(2+)</name>
        <dbReference type="ChEBI" id="CHEBI:29108"/>
        <label>2</label>
    </ligand>
</feature>
<feature type="binding site" evidence="15">
    <location>
        <position position="92"/>
    </location>
    <ligand>
        <name>Ca(2+)</name>
        <dbReference type="ChEBI" id="CHEBI:29108"/>
        <label>1</label>
    </ligand>
</feature>
<keyword evidence="10 15" id="KW-0408">Iron</keyword>
<gene>
    <name evidence="20" type="ORF">C4D60_Mb04t01960</name>
</gene>
<dbReference type="Pfam" id="PF00141">
    <property type="entry name" value="peroxidase"/>
    <property type="match status" value="1"/>
</dbReference>
<evidence type="ECO:0000256" key="18">
    <source>
        <dbReference type="RuleBase" id="RU362060"/>
    </source>
</evidence>
<evidence type="ECO:0000256" key="14">
    <source>
        <dbReference type="PIRSR" id="PIRSR600823-1"/>
    </source>
</evidence>
<evidence type="ECO:0000259" key="19">
    <source>
        <dbReference type="PROSITE" id="PS50873"/>
    </source>
</evidence>
<feature type="binding site" evidence="15">
    <location>
        <position position="83"/>
    </location>
    <ligand>
        <name>Ca(2+)</name>
        <dbReference type="ChEBI" id="CHEBI:29108"/>
        <label>1</label>
    </ligand>
</feature>
<keyword evidence="11 17" id="KW-1015">Disulfide bond</keyword>
<feature type="binding site" evidence="15">
    <location>
        <position position="253"/>
    </location>
    <ligand>
        <name>Ca(2+)</name>
        <dbReference type="ChEBI" id="CHEBI:29108"/>
        <label>2</label>
    </ligand>
</feature>
<dbReference type="InterPro" id="IPR033905">
    <property type="entry name" value="Secretory_peroxidase"/>
</dbReference>
<proteinExistence type="inferred from homology"/>
<evidence type="ECO:0000256" key="16">
    <source>
        <dbReference type="PIRSR" id="PIRSR600823-4"/>
    </source>
</evidence>
<dbReference type="GO" id="GO:0006979">
    <property type="term" value="P:response to oxidative stress"/>
    <property type="evidence" value="ECO:0007669"/>
    <property type="project" value="UniProtKB-UniRule"/>
</dbReference>
<feature type="disulfide bond" evidence="17">
    <location>
        <begin position="75"/>
        <end position="80"/>
    </location>
</feature>
<evidence type="ECO:0000256" key="1">
    <source>
        <dbReference type="ARBA" id="ARBA00000189"/>
    </source>
</evidence>
<feature type="disulfide bond" evidence="17">
    <location>
        <begin position="124"/>
        <end position="326"/>
    </location>
</feature>
<keyword evidence="6 18" id="KW-0349">Heme</keyword>
<evidence type="ECO:0000256" key="17">
    <source>
        <dbReference type="PIRSR" id="PIRSR600823-5"/>
    </source>
</evidence>
<dbReference type="InterPro" id="IPR000823">
    <property type="entry name" value="Peroxidase_pln"/>
</dbReference>
<comment type="similarity">
    <text evidence="18">Belongs to the peroxidase family. Classical plant (class III) peroxidase subfamily.</text>
</comment>
<comment type="similarity">
    <text evidence="3">Belongs to the peroxidase family. Ascorbate peroxidase subfamily.</text>
</comment>
<keyword evidence="13 18" id="KW-0376">Hydrogen peroxide</keyword>
<dbReference type="InterPro" id="IPR010255">
    <property type="entry name" value="Haem_peroxidase_sf"/>
</dbReference>
<keyword evidence="7 15" id="KW-0479">Metal-binding</keyword>
<feature type="binding site" description="axial binding residue" evidence="15">
    <location>
        <position position="196"/>
    </location>
    <ligand>
        <name>heme b</name>
        <dbReference type="ChEBI" id="CHEBI:60344"/>
    </ligand>
    <ligandPart>
        <name>Fe</name>
        <dbReference type="ChEBI" id="CHEBI:18248"/>
    </ligandPart>
</feature>
<keyword evidence="12" id="KW-0873">Pyrrolidone carboxylic acid</keyword>
<evidence type="ECO:0000256" key="11">
    <source>
        <dbReference type="ARBA" id="ARBA00023157"/>
    </source>
</evidence>
<organism evidence="20 21">
    <name type="scientific">Musa balbisiana</name>
    <name type="common">Banana</name>
    <dbReference type="NCBI Taxonomy" id="52838"/>
    <lineage>
        <taxon>Eukaryota</taxon>
        <taxon>Viridiplantae</taxon>
        <taxon>Streptophyta</taxon>
        <taxon>Embryophyta</taxon>
        <taxon>Tracheophyta</taxon>
        <taxon>Spermatophyta</taxon>
        <taxon>Magnoliopsida</taxon>
        <taxon>Liliopsida</taxon>
        <taxon>Zingiberales</taxon>
        <taxon>Musaceae</taxon>
        <taxon>Musa</taxon>
    </lineage>
</organism>
<dbReference type="CDD" id="cd00693">
    <property type="entry name" value="secretory_peroxidase"/>
    <property type="match status" value="1"/>
</dbReference>
<dbReference type="PROSITE" id="PS00435">
    <property type="entry name" value="PEROXIDASE_1"/>
    <property type="match status" value="1"/>
</dbReference>
<accession>A0A4S8K912</accession>
<dbReference type="FunFam" id="1.10.520.10:FF:000008">
    <property type="entry name" value="Peroxidase"/>
    <property type="match status" value="1"/>
</dbReference>
<comment type="cofactor">
    <cofactor evidence="15 18">
        <name>heme b</name>
        <dbReference type="ChEBI" id="CHEBI:60344"/>
    </cofactor>
    <text evidence="15 18">Binds 1 heme b (iron(II)-protoporphyrin IX) group per subunit.</text>
</comment>
<evidence type="ECO:0000256" key="3">
    <source>
        <dbReference type="ARBA" id="ARBA00006873"/>
    </source>
</evidence>
<dbReference type="Proteomes" id="UP000317650">
    <property type="component" value="Chromosome 4"/>
</dbReference>
<keyword evidence="8 15" id="KW-0106">Calcium</keyword>
<feature type="active site" description="Proton acceptor" evidence="14">
    <location>
        <position position="73"/>
    </location>
</feature>
<dbReference type="InterPro" id="IPR019793">
    <property type="entry name" value="Peroxidases_heam-ligand_BS"/>
</dbReference>
<dbReference type="GO" id="GO:0046872">
    <property type="term" value="F:metal ion binding"/>
    <property type="evidence" value="ECO:0007669"/>
    <property type="project" value="UniProtKB-UniRule"/>
</dbReference>
<dbReference type="PRINTS" id="PR00458">
    <property type="entry name" value="PEROXIDASE"/>
</dbReference>
<evidence type="ECO:0000256" key="8">
    <source>
        <dbReference type="ARBA" id="ARBA00022837"/>
    </source>
</evidence>
<dbReference type="FunFam" id="1.10.420.10:FF:000001">
    <property type="entry name" value="Peroxidase"/>
    <property type="match status" value="1"/>
</dbReference>
<keyword evidence="21" id="KW-1185">Reference proteome</keyword>